<name>A0A0J6WBN1_9MYCO</name>
<feature type="domain" description="DUF1330" evidence="1">
    <location>
        <begin position="35"/>
        <end position="110"/>
    </location>
</feature>
<evidence type="ECO:0000313" key="2">
    <source>
        <dbReference type="EMBL" id="KMO79092.1"/>
    </source>
</evidence>
<reference evidence="3 5" key="2">
    <citation type="submission" date="2019-01" db="EMBL/GenBank/DDBJ databases">
        <title>High-quality-draft genome sequences of five non-tuberculosis mycobacteriaceae isolated from a nosocomial environment.</title>
        <authorList>
            <person name="Tiago I."/>
            <person name="Alarico S."/>
            <person name="Pereira S.G."/>
            <person name="Coelho C."/>
            <person name="Maranha A."/>
            <person name="Empadinhas N."/>
        </authorList>
    </citation>
    <scope>NUCLEOTIDE SEQUENCE [LARGE SCALE GENOMIC DNA]</scope>
    <source>
        <strain evidence="3 5">22DIII</strain>
    </source>
</reference>
<protein>
    <submittedName>
        <fullName evidence="3">DUF1330 domain-containing protein</fullName>
    </submittedName>
</protein>
<dbReference type="PANTHER" id="PTHR40257">
    <property type="match status" value="1"/>
</dbReference>
<dbReference type="EMBL" id="JYNU01000008">
    <property type="protein sequence ID" value="KMO79092.1"/>
    <property type="molecule type" value="Genomic_DNA"/>
</dbReference>
<dbReference type="PANTHER" id="PTHR40257:SF1">
    <property type="entry name" value="DUF1330 DOMAIN-CONTAINING PROTEIN"/>
    <property type="match status" value="1"/>
</dbReference>
<comment type="caution">
    <text evidence="2">The sequence shown here is derived from an EMBL/GenBank/DDBJ whole genome shotgun (WGS) entry which is preliminary data.</text>
</comment>
<proteinExistence type="predicted"/>
<dbReference type="Gene3D" id="3.30.70.100">
    <property type="match status" value="1"/>
</dbReference>
<dbReference type="SUPFAM" id="SSF54909">
    <property type="entry name" value="Dimeric alpha+beta barrel"/>
    <property type="match status" value="1"/>
</dbReference>
<evidence type="ECO:0000313" key="3">
    <source>
        <dbReference type="EMBL" id="TDL08151.1"/>
    </source>
</evidence>
<dbReference type="RefSeq" id="WP_048422711.1">
    <property type="nucleotide sequence ID" value="NZ_CALTXN010000005.1"/>
</dbReference>
<gene>
    <name evidence="3" type="ORF">EUA04_11820</name>
    <name evidence="2" type="ORF">MOBUDSM44075_01585</name>
</gene>
<dbReference type="AlphaFoldDB" id="A0A0J6WBN1"/>
<dbReference type="Proteomes" id="UP000294952">
    <property type="component" value="Unassembled WGS sequence"/>
</dbReference>
<evidence type="ECO:0000313" key="4">
    <source>
        <dbReference type="Proteomes" id="UP000036313"/>
    </source>
</evidence>
<dbReference type="Proteomes" id="UP000036313">
    <property type="component" value="Unassembled WGS sequence"/>
</dbReference>
<dbReference type="PATRIC" id="fig|1807.14.peg.1595"/>
<evidence type="ECO:0000313" key="5">
    <source>
        <dbReference type="Proteomes" id="UP000294952"/>
    </source>
</evidence>
<dbReference type="InterPro" id="IPR011008">
    <property type="entry name" value="Dimeric_a/b-barrel"/>
</dbReference>
<accession>A0A0J6WBN1</accession>
<sequence length="122" mass="13337">MIALDTAALDPYLGEDSGPVVMLNLLRFRPDGGRDTYLEYIAAFESTGVQAKYGVDVLYVGSGGVALSAEPGQDWDMVALVRYPSRQHFVDMINDPEYQRFEHLRAEALVEAVLQATTPAAA</sequence>
<dbReference type="Pfam" id="PF07045">
    <property type="entry name" value="DUF1330"/>
    <property type="match status" value="1"/>
</dbReference>
<dbReference type="EMBL" id="SDLP01000003">
    <property type="protein sequence ID" value="TDL08151.1"/>
    <property type="molecule type" value="Genomic_DNA"/>
</dbReference>
<reference evidence="2 4" key="1">
    <citation type="journal article" date="2015" name="Genome Biol. Evol.">
        <title>Characterization of Three Mycobacterium spp. with Potential Use in Bioremediation by Genome Sequencing and Comparative Genomics.</title>
        <authorList>
            <person name="Das S."/>
            <person name="Pettersson B.M."/>
            <person name="Behra P.R."/>
            <person name="Ramesh M."/>
            <person name="Dasgupta S."/>
            <person name="Bhattacharya A."/>
            <person name="Kirsebom L.A."/>
        </authorList>
    </citation>
    <scope>NUCLEOTIDE SEQUENCE [LARGE SCALE GENOMIC DNA]</scope>
    <source>
        <strain evidence="2 4">DSM 44075</strain>
    </source>
</reference>
<dbReference type="InterPro" id="IPR010753">
    <property type="entry name" value="DUF1330"/>
</dbReference>
<organism evidence="2 4">
    <name type="scientific">Mycolicibacterium obuense</name>
    <dbReference type="NCBI Taxonomy" id="1807"/>
    <lineage>
        <taxon>Bacteria</taxon>
        <taxon>Bacillati</taxon>
        <taxon>Actinomycetota</taxon>
        <taxon>Actinomycetes</taxon>
        <taxon>Mycobacteriales</taxon>
        <taxon>Mycobacteriaceae</taxon>
        <taxon>Mycolicibacterium</taxon>
    </lineage>
</organism>
<evidence type="ECO:0000259" key="1">
    <source>
        <dbReference type="Pfam" id="PF07045"/>
    </source>
</evidence>